<dbReference type="OrthoDB" id="4447at2759"/>
<feature type="region of interest" description="Disordered" evidence="1">
    <location>
        <begin position="355"/>
        <end position="382"/>
    </location>
</feature>
<evidence type="ECO:0000313" key="3">
    <source>
        <dbReference type="EMBL" id="KAE9604284.1"/>
    </source>
</evidence>
<dbReference type="InterPro" id="IPR025183">
    <property type="entry name" value="DUF4110"/>
</dbReference>
<reference evidence="4" key="1">
    <citation type="journal article" date="2020" name="Nat. Commun.">
        <title>Genome sequence of the cluster root forming white lupin.</title>
        <authorList>
            <person name="Hufnagel B."/>
            <person name="Marques A."/>
            <person name="Soriano A."/>
            <person name="Marques L."/>
            <person name="Divol F."/>
            <person name="Doumas P."/>
            <person name="Sallet E."/>
            <person name="Mancinotti D."/>
            <person name="Carrere S."/>
            <person name="Marande W."/>
            <person name="Arribat S."/>
            <person name="Keller J."/>
            <person name="Huneau C."/>
            <person name="Blein T."/>
            <person name="Aime D."/>
            <person name="Laguerre M."/>
            <person name="Taylor J."/>
            <person name="Schubert V."/>
            <person name="Nelson M."/>
            <person name="Geu-Flores F."/>
            <person name="Crespi M."/>
            <person name="Gallardo-Guerrero K."/>
            <person name="Delaux P.-M."/>
            <person name="Salse J."/>
            <person name="Berges H."/>
            <person name="Guyot R."/>
            <person name="Gouzy J."/>
            <person name="Peret B."/>
        </authorList>
    </citation>
    <scope>NUCLEOTIDE SEQUENCE [LARGE SCALE GENOMIC DNA]</scope>
    <source>
        <strain evidence="4">cv. Amiga</strain>
    </source>
</reference>
<dbReference type="Proteomes" id="UP000447434">
    <property type="component" value="Chromosome 11"/>
</dbReference>
<dbReference type="Pfam" id="PF13422">
    <property type="entry name" value="DUF4110"/>
    <property type="match status" value="1"/>
</dbReference>
<name>A0A6A4PSQ0_LUPAL</name>
<feature type="region of interest" description="Disordered" evidence="1">
    <location>
        <begin position="396"/>
        <end position="417"/>
    </location>
</feature>
<evidence type="ECO:0000256" key="1">
    <source>
        <dbReference type="SAM" id="MobiDB-lite"/>
    </source>
</evidence>
<dbReference type="AlphaFoldDB" id="A0A6A4PSQ0"/>
<feature type="region of interest" description="Disordered" evidence="1">
    <location>
        <begin position="1"/>
        <end position="35"/>
    </location>
</feature>
<feature type="compositionally biased region" description="Basic residues" evidence="1">
    <location>
        <begin position="642"/>
        <end position="651"/>
    </location>
</feature>
<dbReference type="Pfam" id="PF24681">
    <property type="entry name" value="Kelch_KLHDC2_KLHL20_DRC7"/>
    <property type="match status" value="1"/>
</dbReference>
<sequence>MGKKTKKAGKGKEKTERKTAKADEKKARRDSKKLSPEDDIDAILLSIQKEEAKKKDVHVQDNVPAPSPRSNCTLTVNPLKETELILYGGEFYNGNKTFVYGDLYRYDVEKLEWKLVSSPNSPPPRSAHQAVAWKNYIYIFGGEFTSPNQERFHHYKDFWMLDLKTNQWEQLNLKGCPTPRSGHRMVLYKHKIILFGGFYDTLREVRYYNDLYVFDLDQFKWQEIKPKPGAMWPTGRSGFQLFVYQDDIFLYGGYSKEVSSDKSTSEKGIVHADMWSLDPKTWEWNKVKKSGMPPGPRAGFSMCVHKKRALLFGGVVDMEVEGDVMMSLFLNELYGFQLDNNRWYPLELRKEKSTKDKLKKNEQKCTPREETEDPEYEESNIDDISHDIASNMTIVDSETLTKSEGKPTESGAKSDIQSSFPEVVKPCGRINSCVAVGRDTLYIYGGMMEIKDQEITLDDLYSLNLSKLDEWKCIIPASESEWVEVSEDDEDDEDEEDDSEDESEGDGTSDENEDDEEEGEEAPNASVQVGDAVSLIKGGGKNLRRKDRRLRIEQIRASLGLSDSQRTPLPGESLRDFYKRTNMYWQMAAHEHTQHTGKELRKDGFDLAEARYRELKPIIDELALLEAEQKAEEAEGPETSAKKRGKKKTRN</sequence>
<feature type="compositionally biased region" description="Basic and acidic residues" evidence="1">
    <location>
        <begin position="355"/>
        <end position="369"/>
    </location>
</feature>
<dbReference type="PANTHER" id="PTHR46063:SF1">
    <property type="entry name" value="KELCH DOMAIN-CONTAINING PROTEIN 4"/>
    <property type="match status" value="1"/>
</dbReference>
<feature type="compositionally biased region" description="Acidic residues" evidence="1">
    <location>
        <begin position="370"/>
        <end position="381"/>
    </location>
</feature>
<gene>
    <name evidence="3" type="ORF">Lalb_Chr11g0069731</name>
</gene>
<dbReference type="EMBL" id="WOCE01000011">
    <property type="protein sequence ID" value="KAE9604284.1"/>
    <property type="molecule type" value="Genomic_DNA"/>
</dbReference>
<feature type="compositionally biased region" description="Acidic residues" evidence="1">
    <location>
        <begin position="481"/>
        <end position="521"/>
    </location>
</feature>
<protein>
    <submittedName>
        <fullName evidence="3">Putative kelch-type beta propeller, galactose oxidase, beta-propeller</fullName>
    </submittedName>
</protein>
<feature type="compositionally biased region" description="Basic and acidic residues" evidence="1">
    <location>
        <begin position="10"/>
        <end position="35"/>
    </location>
</feature>
<accession>A0A6A4PSQ0</accession>
<evidence type="ECO:0000259" key="2">
    <source>
        <dbReference type="Pfam" id="PF13422"/>
    </source>
</evidence>
<dbReference type="InterPro" id="IPR052588">
    <property type="entry name" value="Kelch_domain_protein"/>
</dbReference>
<organism evidence="3 4">
    <name type="scientific">Lupinus albus</name>
    <name type="common">White lupine</name>
    <name type="synonym">Lupinus termis</name>
    <dbReference type="NCBI Taxonomy" id="3870"/>
    <lineage>
        <taxon>Eukaryota</taxon>
        <taxon>Viridiplantae</taxon>
        <taxon>Streptophyta</taxon>
        <taxon>Embryophyta</taxon>
        <taxon>Tracheophyta</taxon>
        <taxon>Spermatophyta</taxon>
        <taxon>Magnoliopsida</taxon>
        <taxon>eudicotyledons</taxon>
        <taxon>Gunneridae</taxon>
        <taxon>Pentapetalae</taxon>
        <taxon>rosids</taxon>
        <taxon>fabids</taxon>
        <taxon>Fabales</taxon>
        <taxon>Fabaceae</taxon>
        <taxon>Papilionoideae</taxon>
        <taxon>50 kb inversion clade</taxon>
        <taxon>genistoids sensu lato</taxon>
        <taxon>core genistoids</taxon>
        <taxon>Genisteae</taxon>
        <taxon>Lupinus</taxon>
    </lineage>
</organism>
<evidence type="ECO:0000313" key="4">
    <source>
        <dbReference type="Proteomes" id="UP000447434"/>
    </source>
</evidence>
<feature type="region of interest" description="Disordered" evidence="1">
    <location>
        <begin position="479"/>
        <end position="531"/>
    </location>
</feature>
<dbReference type="Gene3D" id="2.120.10.80">
    <property type="entry name" value="Kelch-type beta propeller"/>
    <property type="match status" value="1"/>
</dbReference>
<proteinExistence type="predicted"/>
<feature type="region of interest" description="Disordered" evidence="1">
    <location>
        <begin position="629"/>
        <end position="651"/>
    </location>
</feature>
<feature type="domain" description="DUF4110" evidence="2">
    <location>
        <begin position="560"/>
        <end position="646"/>
    </location>
</feature>
<dbReference type="PANTHER" id="PTHR46063">
    <property type="entry name" value="KELCH DOMAIN-CONTAINING PROTEIN"/>
    <property type="match status" value="1"/>
</dbReference>
<comment type="caution">
    <text evidence="3">The sequence shown here is derived from an EMBL/GenBank/DDBJ whole genome shotgun (WGS) entry which is preliminary data.</text>
</comment>
<dbReference type="InterPro" id="IPR015915">
    <property type="entry name" value="Kelch-typ_b-propeller"/>
</dbReference>
<dbReference type="SUPFAM" id="SSF117281">
    <property type="entry name" value="Kelch motif"/>
    <property type="match status" value="1"/>
</dbReference>
<keyword evidence="4" id="KW-1185">Reference proteome</keyword>